<sequence length="363" mass="40056">MLGRVTRFPPVSPCRCVVLNHLAKSSSIGKIFRPRTDIPTEGAHQGLTKKATVDYHQMLNSLPSGLDIIHRGIAGHAEVESIATYGKFGAGKYTTRPLSLNIAEFIHKPQSCVLLSTSPDPYTVKEYMVGFQLISAKGAIASMCLPAVYIRPQTARHIDVEQFEYYQSILNAQQAPGEYTRGENIFDLAQGNNETTVVLGATKEDDWRPVFDMDLQSIVLVQGAGRILSGFTKAETVETTTIINPLFRKRIMSIEIASTTSAEGSMFVKYFDKMNARALELGMTKDGFRVLTLADASMMMRSDKYLETLGKYSASDKTMILQNVPAEIPIGSEELVEYALHLIEANPAKELVATTVESLQHKL</sequence>
<gene>
    <name evidence="2" type="ORF">NCTC11401_00017</name>
    <name evidence="1" type="ORF">SAMN05421777_106111</name>
</gene>
<accession>A0A377GEK0</accession>
<proteinExistence type="predicted"/>
<reference evidence="2 4" key="2">
    <citation type="submission" date="2018-06" db="EMBL/GenBank/DDBJ databases">
        <authorList>
            <consortium name="Pathogen Informatics"/>
            <person name="Doyle S."/>
        </authorList>
    </citation>
    <scope>NUCLEOTIDE SEQUENCE [LARGE SCALE GENOMIC DNA]</scope>
    <source>
        <strain evidence="2 4">NCTC11401</strain>
    </source>
</reference>
<evidence type="ECO:0000313" key="2">
    <source>
        <dbReference type="EMBL" id="STO23226.1"/>
    </source>
</evidence>
<dbReference type="RefSeq" id="WP_058469273.1">
    <property type="nucleotide sequence ID" value="NZ_CAAAIX010000004.1"/>
</dbReference>
<organism evidence="2 4">
    <name type="scientific">Fluoribacter gormanii</name>
    <dbReference type="NCBI Taxonomy" id="464"/>
    <lineage>
        <taxon>Bacteria</taxon>
        <taxon>Pseudomonadati</taxon>
        <taxon>Pseudomonadota</taxon>
        <taxon>Gammaproteobacteria</taxon>
        <taxon>Legionellales</taxon>
        <taxon>Legionellaceae</taxon>
        <taxon>Fluoribacter</taxon>
    </lineage>
</organism>
<evidence type="ECO:0000313" key="4">
    <source>
        <dbReference type="Proteomes" id="UP000254374"/>
    </source>
</evidence>
<dbReference type="EMBL" id="UGGV01000001">
    <property type="protein sequence ID" value="STO23226.1"/>
    <property type="molecule type" value="Genomic_DNA"/>
</dbReference>
<protein>
    <submittedName>
        <fullName evidence="2">Uncharacterized protein</fullName>
    </submittedName>
</protein>
<dbReference type="AlphaFoldDB" id="A0A377GEK0"/>
<dbReference type="EMBL" id="FTNL01000006">
    <property type="protein sequence ID" value="SIR09745.1"/>
    <property type="molecule type" value="Genomic_DNA"/>
</dbReference>
<name>A0A377GEK0_9GAMM</name>
<dbReference type="Proteomes" id="UP000186808">
    <property type="component" value="Unassembled WGS sequence"/>
</dbReference>
<dbReference type="OrthoDB" id="5649738at2"/>
<evidence type="ECO:0000313" key="3">
    <source>
        <dbReference type="Proteomes" id="UP000186808"/>
    </source>
</evidence>
<dbReference type="Proteomes" id="UP000254374">
    <property type="component" value="Unassembled WGS sequence"/>
</dbReference>
<keyword evidence="3" id="KW-1185">Reference proteome</keyword>
<evidence type="ECO:0000313" key="1">
    <source>
        <dbReference type="EMBL" id="SIR09745.1"/>
    </source>
</evidence>
<reference evidence="1 3" key="1">
    <citation type="submission" date="2017-01" db="EMBL/GenBank/DDBJ databases">
        <authorList>
            <person name="Varghese N."/>
            <person name="Submissions S."/>
        </authorList>
    </citation>
    <scope>NUCLEOTIDE SEQUENCE [LARGE SCALE GENOMIC DNA]</scope>
    <source>
        <strain evidence="1 3">ATCC 33342</strain>
    </source>
</reference>